<name>A0ABR0MPE1_GOSAR</name>
<feature type="region of interest" description="Disordered" evidence="1">
    <location>
        <begin position="1"/>
        <end position="36"/>
    </location>
</feature>
<proteinExistence type="predicted"/>
<reference evidence="2 3" key="1">
    <citation type="submission" date="2023-03" db="EMBL/GenBank/DDBJ databases">
        <title>WGS of Gossypium arboreum.</title>
        <authorList>
            <person name="Yu D."/>
        </authorList>
    </citation>
    <scope>NUCLEOTIDE SEQUENCE [LARGE SCALE GENOMIC DNA]</scope>
    <source>
        <tissue evidence="2">Leaf</tissue>
    </source>
</reference>
<gene>
    <name evidence="2" type="ORF">PVK06_043123</name>
</gene>
<comment type="caution">
    <text evidence="2">The sequence shown here is derived from an EMBL/GenBank/DDBJ whole genome shotgun (WGS) entry which is preliminary data.</text>
</comment>
<evidence type="ECO:0000256" key="1">
    <source>
        <dbReference type="SAM" id="MobiDB-lite"/>
    </source>
</evidence>
<sequence>MVWNNVIDTKEESDKELNSPKLVEGSTNPEPKVEPEEEIVKLSVELESTTPMLTSANAIFETWMETLTMQAEMELKKIRGIS</sequence>
<evidence type="ECO:0000313" key="2">
    <source>
        <dbReference type="EMBL" id="KAK5775250.1"/>
    </source>
</evidence>
<accession>A0ABR0MPE1</accession>
<evidence type="ECO:0000313" key="3">
    <source>
        <dbReference type="Proteomes" id="UP001358586"/>
    </source>
</evidence>
<keyword evidence="3" id="KW-1185">Reference proteome</keyword>
<dbReference type="EMBL" id="JARKNE010000012">
    <property type="protein sequence ID" value="KAK5775250.1"/>
    <property type="molecule type" value="Genomic_DNA"/>
</dbReference>
<protein>
    <submittedName>
        <fullName evidence="2">Uncharacterized protein</fullName>
    </submittedName>
</protein>
<feature type="compositionally biased region" description="Basic and acidic residues" evidence="1">
    <location>
        <begin position="8"/>
        <end position="18"/>
    </location>
</feature>
<dbReference type="Proteomes" id="UP001358586">
    <property type="component" value="Chromosome 12"/>
</dbReference>
<organism evidence="2 3">
    <name type="scientific">Gossypium arboreum</name>
    <name type="common">Tree cotton</name>
    <name type="synonym">Gossypium nanking</name>
    <dbReference type="NCBI Taxonomy" id="29729"/>
    <lineage>
        <taxon>Eukaryota</taxon>
        <taxon>Viridiplantae</taxon>
        <taxon>Streptophyta</taxon>
        <taxon>Embryophyta</taxon>
        <taxon>Tracheophyta</taxon>
        <taxon>Spermatophyta</taxon>
        <taxon>Magnoliopsida</taxon>
        <taxon>eudicotyledons</taxon>
        <taxon>Gunneridae</taxon>
        <taxon>Pentapetalae</taxon>
        <taxon>rosids</taxon>
        <taxon>malvids</taxon>
        <taxon>Malvales</taxon>
        <taxon>Malvaceae</taxon>
        <taxon>Malvoideae</taxon>
        <taxon>Gossypium</taxon>
    </lineage>
</organism>